<evidence type="ECO:0000256" key="1">
    <source>
        <dbReference type="ARBA" id="ARBA00004245"/>
    </source>
</evidence>
<dbReference type="PANTHER" id="PTHR14759:SF29">
    <property type="entry name" value="MICROTUBULE-ASSOCIATED PROTEIN 6"/>
    <property type="match status" value="1"/>
</dbReference>
<sequence length="356" mass="39340">MAWPCISRACCIARFWSQLDKADIAVPLVYTKYSDVTEPPPQPRPPGADTHPSRASQDAVAKATEAGSEATGEVPPSLADSRPGSRRESVMRHDYRAWKVRPEPSCKPKQEYTPADIPLEKESQYKKDFKAWPIPKRDHPWIPKPERGAQGHVPGGEEGTPIPAPTPPAKGKAADALNRQIKQETGTGTSYRNEFKPWTADIKSSKVTKAKQLYHPPKDKVAHETSYNTTFRGQFSKRAEIIRPGLADNKVSERRRMRSLYREAYIEPSRPDKPTVTSSKPKKASSHKAPRKAKDKPVGGGRAAKKKAGGESVNPDPPPQEPVKTPEINNKLAEAKEETVQSVGDNTPQMGSVVRR</sequence>
<dbReference type="PANTHER" id="PTHR14759">
    <property type="entry name" value="STOP PROTEIN"/>
    <property type="match status" value="1"/>
</dbReference>
<dbReference type="GO" id="GO:0005874">
    <property type="term" value="C:microtubule"/>
    <property type="evidence" value="ECO:0007669"/>
    <property type="project" value="UniProtKB-KW"/>
</dbReference>
<dbReference type="EMBL" id="JW870123">
    <property type="protein sequence ID" value="AFP02641.1"/>
    <property type="molecule type" value="mRNA"/>
</dbReference>
<dbReference type="InterPro" id="IPR007882">
    <property type="entry name" value="MAP6"/>
</dbReference>
<dbReference type="GO" id="GO:0008017">
    <property type="term" value="F:microtubule binding"/>
    <property type="evidence" value="ECO:0007669"/>
    <property type="project" value="InterPro"/>
</dbReference>
<evidence type="ECO:0000256" key="6">
    <source>
        <dbReference type="ARBA" id="ARBA00023212"/>
    </source>
</evidence>
<feature type="compositionally biased region" description="Polar residues" evidence="7">
    <location>
        <begin position="340"/>
        <end position="350"/>
    </location>
</feature>
<dbReference type="GO" id="GO:0070507">
    <property type="term" value="P:regulation of microtubule cytoskeleton organization"/>
    <property type="evidence" value="ECO:0007669"/>
    <property type="project" value="TreeGrafter"/>
</dbReference>
<feature type="compositionally biased region" description="Basic and acidic residues" evidence="7">
    <location>
        <begin position="134"/>
        <end position="149"/>
    </location>
</feature>
<accession>V9KVU6</accession>
<keyword evidence="6" id="KW-0206">Cytoskeleton</keyword>
<dbReference type="GO" id="GO:0000226">
    <property type="term" value="P:microtubule cytoskeleton organization"/>
    <property type="evidence" value="ECO:0007669"/>
    <property type="project" value="InterPro"/>
</dbReference>
<comment type="subcellular location">
    <subcellularLocation>
        <location evidence="1">Cytoplasm</location>
        <location evidence="1">Cytoskeleton</location>
    </subcellularLocation>
</comment>
<dbReference type="AlphaFoldDB" id="V9KVU6"/>
<feature type="region of interest" description="Disordered" evidence="7">
    <location>
        <begin position="262"/>
        <end position="356"/>
    </location>
</feature>
<organism evidence="8">
    <name type="scientific">Callorhinchus milii</name>
    <name type="common">Ghost shark</name>
    <dbReference type="NCBI Taxonomy" id="7868"/>
    <lineage>
        <taxon>Eukaryota</taxon>
        <taxon>Metazoa</taxon>
        <taxon>Chordata</taxon>
        <taxon>Craniata</taxon>
        <taxon>Vertebrata</taxon>
        <taxon>Chondrichthyes</taxon>
        <taxon>Holocephali</taxon>
        <taxon>Chimaeriformes</taxon>
        <taxon>Callorhinchidae</taxon>
        <taxon>Callorhinchus</taxon>
    </lineage>
</organism>
<dbReference type="GO" id="GO:0005798">
    <property type="term" value="C:Golgi-associated vesicle"/>
    <property type="evidence" value="ECO:0007669"/>
    <property type="project" value="TreeGrafter"/>
</dbReference>
<comment type="similarity">
    <text evidence="2">Belongs to the STOP family.</text>
</comment>
<feature type="compositionally biased region" description="Basic residues" evidence="7">
    <location>
        <begin position="280"/>
        <end position="294"/>
    </location>
</feature>
<evidence type="ECO:0000313" key="8">
    <source>
        <dbReference type="EMBL" id="AFP02641.1"/>
    </source>
</evidence>
<evidence type="ECO:0000256" key="4">
    <source>
        <dbReference type="ARBA" id="ARBA00022490"/>
    </source>
</evidence>
<feature type="compositionally biased region" description="Basic and acidic residues" evidence="7">
    <location>
        <begin position="83"/>
        <end position="96"/>
    </location>
</feature>
<evidence type="ECO:0000256" key="2">
    <source>
        <dbReference type="ARBA" id="ARBA00005728"/>
    </source>
</evidence>
<protein>
    <submittedName>
        <fullName evidence="8">Microtubule-associated protein 6-like protein</fullName>
    </submittedName>
</protein>
<evidence type="ECO:0000256" key="3">
    <source>
        <dbReference type="ARBA" id="ARBA00022448"/>
    </source>
</evidence>
<dbReference type="GO" id="GO:0030705">
    <property type="term" value="P:cytoskeleton-dependent intracellular transport"/>
    <property type="evidence" value="ECO:0007669"/>
    <property type="project" value="TreeGrafter"/>
</dbReference>
<feature type="region of interest" description="Disordered" evidence="7">
    <location>
        <begin position="134"/>
        <end position="173"/>
    </location>
</feature>
<keyword evidence="3" id="KW-0813">Transport</keyword>
<dbReference type="GO" id="GO:0005801">
    <property type="term" value="C:cis-Golgi network"/>
    <property type="evidence" value="ECO:0007669"/>
    <property type="project" value="TreeGrafter"/>
</dbReference>
<name>V9KVU6_CALMI</name>
<feature type="compositionally biased region" description="Basic and acidic residues" evidence="7">
    <location>
        <begin position="262"/>
        <end position="273"/>
    </location>
</feature>
<dbReference type="GO" id="GO:0005516">
    <property type="term" value="F:calmodulin binding"/>
    <property type="evidence" value="ECO:0007669"/>
    <property type="project" value="InterPro"/>
</dbReference>
<keyword evidence="4" id="KW-0963">Cytoplasm</keyword>
<keyword evidence="5" id="KW-0493">Microtubule</keyword>
<reference evidence="8" key="1">
    <citation type="journal article" date="2014" name="Nature">
        <title>Elephant shark genome provides unique insights into gnathostome evolution.</title>
        <authorList>
            <consortium name="International Elephant Shark Genome Sequencing Consortium"/>
            <person name="Venkatesh B."/>
            <person name="Lee A.P."/>
            <person name="Ravi V."/>
            <person name="Maurya A.K."/>
            <person name="Lian M.M."/>
            <person name="Swann J.B."/>
            <person name="Ohta Y."/>
            <person name="Flajnik M.F."/>
            <person name="Sutoh Y."/>
            <person name="Kasahara M."/>
            <person name="Hoon S."/>
            <person name="Gangu V."/>
            <person name="Roy S.W."/>
            <person name="Irimia M."/>
            <person name="Korzh V."/>
            <person name="Kondrychyn I."/>
            <person name="Lim Z.W."/>
            <person name="Tay B.H."/>
            <person name="Tohari S."/>
            <person name="Kong K.W."/>
            <person name="Ho S."/>
            <person name="Lorente-Galdos B."/>
            <person name="Quilez J."/>
            <person name="Marques-Bonet T."/>
            <person name="Raney B.J."/>
            <person name="Ingham P.W."/>
            <person name="Tay A."/>
            <person name="Hillier L.W."/>
            <person name="Minx P."/>
            <person name="Boehm T."/>
            <person name="Wilson R.K."/>
            <person name="Brenner S."/>
            <person name="Warren W.C."/>
        </authorList>
    </citation>
    <scope>NUCLEOTIDE SEQUENCE</scope>
    <source>
        <tissue evidence="8">Brain</tissue>
    </source>
</reference>
<proteinExistence type="evidence at transcript level"/>
<evidence type="ECO:0000256" key="5">
    <source>
        <dbReference type="ARBA" id="ARBA00022701"/>
    </source>
</evidence>
<evidence type="ECO:0000256" key="7">
    <source>
        <dbReference type="SAM" id="MobiDB-lite"/>
    </source>
</evidence>
<feature type="region of interest" description="Disordered" evidence="7">
    <location>
        <begin position="35"/>
        <end position="96"/>
    </location>
</feature>